<evidence type="ECO:0000256" key="2">
    <source>
        <dbReference type="PROSITE-ProRule" id="PRU00047"/>
    </source>
</evidence>
<name>A7BIR9_LENED</name>
<dbReference type="SMART" id="SM00343">
    <property type="entry name" value="ZnF_C2HC"/>
    <property type="match status" value="2"/>
</dbReference>
<evidence type="ECO:0000313" key="5">
    <source>
        <dbReference type="EMBL" id="BAF74361.1"/>
    </source>
</evidence>
<dbReference type="InterPro" id="IPR001878">
    <property type="entry name" value="Znf_CCHC"/>
</dbReference>
<dbReference type="GO" id="GO:0008270">
    <property type="term" value="F:zinc ion binding"/>
    <property type="evidence" value="ECO:0007669"/>
    <property type="project" value="UniProtKB-KW"/>
</dbReference>
<organism evidence="5">
    <name type="scientific">Lentinula edodes</name>
    <name type="common">Shiitake mushroom</name>
    <name type="synonym">Lentinus edodes</name>
    <dbReference type="NCBI Taxonomy" id="5353"/>
    <lineage>
        <taxon>Eukaryota</taxon>
        <taxon>Fungi</taxon>
        <taxon>Dikarya</taxon>
        <taxon>Basidiomycota</taxon>
        <taxon>Agaricomycotina</taxon>
        <taxon>Agaricomycetes</taxon>
        <taxon>Agaricomycetidae</taxon>
        <taxon>Agaricales</taxon>
        <taxon>Marasmiineae</taxon>
        <taxon>Omphalotaceae</taxon>
        <taxon>Lentinula</taxon>
    </lineage>
</organism>
<proteinExistence type="predicted"/>
<dbReference type="InterPro" id="IPR036875">
    <property type="entry name" value="Znf_CCHC_sf"/>
</dbReference>
<feature type="domain" description="CCHC-type" evidence="4">
    <location>
        <begin position="263"/>
        <end position="278"/>
    </location>
</feature>
<keyword evidence="1" id="KW-0507">mRNA processing</keyword>
<dbReference type="InterPro" id="IPR005162">
    <property type="entry name" value="Retrotrans_gag_dom"/>
</dbReference>
<dbReference type="InterPro" id="IPR032567">
    <property type="entry name" value="RTL1-rel"/>
</dbReference>
<keyword evidence="2" id="KW-0863">Zinc-finger</keyword>
<dbReference type="EMBL" id="AB291605">
    <property type="protein sequence ID" value="BAF74361.1"/>
    <property type="molecule type" value="Genomic_DNA"/>
</dbReference>
<dbReference type="Pfam" id="PF03732">
    <property type="entry name" value="Retrotrans_gag"/>
    <property type="match status" value="1"/>
</dbReference>
<keyword evidence="2" id="KW-0479">Metal-binding</keyword>
<dbReference type="SUPFAM" id="SSF57756">
    <property type="entry name" value="Retrovirus zinc finger-like domains"/>
    <property type="match status" value="1"/>
</dbReference>
<evidence type="ECO:0000256" key="1">
    <source>
        <dbReference type="ARBA" id="ARBA00022664"/>
    </source>
</evidence>
<dbReference type="AlphaFoldDB" id="A7BIR9"/>
<sequence>MSTPIPPAPNTSAEDLMAQLIRQVANLATAMEERSSSKSSMNKPEVFKGKDGAEARRFMAQFQNWASEQPDLAKSQVKLIKSALGFFTESAGDWATPHLLHFNAENPPFGGNWEAFLKEFSQRFEPMDPGMEARSEIKNLRQSKGQTVAEFAQKFKDIGDRTEMSDIDLRERFFTALLPEIRQHLITVNIAQGIAPTLKEAIKRAISVDVYLHDPTMTGRNSGYPPTHTAHTTPADPHAMDIDATHTSNGNTREAFLARMRGRCFGCGAQGHVKQNCPHRETTCRYCGRRGHLEAVCQDKFMGLGRDRGRRQQPRRQQISATGPAPFSLFPNESVQIASSTPTSAPAPIAATPSPPNQDFSNQIGQIRELLDRVTLCPPRPLAFNRVFKEGTRFGCTESTP</sequence>
<dbReference type="Gene3D" id="4.10.60.10">
    <property type="entry name" value="Zinc finger, CCHC-type"/>
    <property type="match status" value="1"/>
</dbReference>
<feature type="region of interest" description="Disordered" evidence="3">
    <location>
        <begin position="305"/>
        <end position="361"/>
    </location>
</feature>
<dbReference type="GO" id="GO:0006397">
    <property type="term" value="P:mRNA processing"/>
    <property type="evidence" value="ECO:0007669"/>
    <property type="project" value="UniProtKB-KW"/>
</dbReference>
<dbReference type="PROSITE" id="PS50158">
    <property type="entry name" value="ZF_CCHC"/>
    <property type="match status" value="1"/>
</dbReference>
<keyword evidence="2" id="KW-0862">Zinc</keyword>
<protein>
    <submittedName>
        <fullName evidence="5">Gag protein</fullName>
    </submittedName>
</protein>
<feature type="compositionally biased region" description="Low complexity" evidence="3">
    <location>
        <begin position="337"/>
        <end position="352"/>
    </location>
</feature>
<reference evidence="5" key="1">
    <citation type="journal article" date="2007" name="Biosci. Biotechnol. Biochem.">
        <title>Long terminal repeat of the mushroom retrotransposon functions as a dual terminator to transcription.</title>
        <authorList>
            <person name="Shishido K."/>
            <person name="Nobusaka R."/>
            <person name="Kaneko S."/>
            <person name="Sato Y."/>
            <person name="Akiyama R."/>
            <person name="Miyazaki Y."/>
            <person name="Ninomiya M."/>
            <person name="Katsukawa S."/>
        </authorList>
    </citation>
    <scope>NUCLEOTIDE SEQUENCE</scope>
</reference>
<dbReference type="PANTHER" id="PTHR15503">
    <property type="entry name" value="LDOC1 RELATED"/>
    <property type="match status" value="1"/>
</dbReference>
<dbReference type="GO" id="GO:0003676">
    <property type="term" value="F:nucleic acid binding"/>
    <property type="evidence" value="ECO:0007669"/>
    <property type="project" value="InterPro"/>
</dbReference>
<accession>A7BIR9</accession>
<evidence type="ECO:0000259" key="4">
    <source>
        <dbReference type="PROSITE" id="PS50158"/>
    </source>
</evidence>
<dbReference type="PANTHER" id="PTHR15503:SF22">
    <property type="entry name" value="TRANSPOSON TY3-I GAG POLYPROTEIN"/>
    <property type="match status" value="1"/>
</dbReference>
<evidence type="ECO:0000256" key="3">
    <source>
        <dbReference type="SAM" id="MobiDB-lite"/>
    </source>
</evidence>